<keyword evidence="12" id="KW-1185">Reference proteome</keyword>
<dbReference type="EMBL" id="JBHSDR010000004">
    <property type="protein sequence ID" value="MFC4294935.1"/>
    <property type="molecule type" value="Genomic_DNA"/>
</dbReference>
<evidence type="ECO:0000256" key="10">
    <source>
        <dbReference type="SAM" id="Phobius"/>
    </source>
</evidence>
<dbReference type="SUPFAM" id="SSF103054">
    <property type="entry name" value="General secretion pathway protein M, EpsM"/>
    <property type="match status" value="1"/>
</dbReference>
<evidence type="ECO:0000313" key="11">
    <source>
        <dbReference type="EMBL" id="MFC4294935.1"/>
    </source>
</evidence>
<sequence length="159" mass="16451">MTTWYGGLTPRERLLVSIAGTLAALLFLIYGIVLPLGRAHDAAHVRHRAAVESSGRLLSQLAALEAPAPARAQLAGPIAQVVTTSADTAGFVLQSNQPRGDDRTVISIPTARPSAALAWIDRLAEQGIVLDNLTMTPAADGSVALNATLRRVGGAAGAQ</sequence>
<dbReference type="InterPro" id="IPR007690">
    <property type="entry name" value="T2SS_GspM"/>
</dbReference>
<evidence type="ECO:0000256" key="6">
    <source>
        <dbReference type="ARBA" id="ARBA00022692"/>
    </source>
</evidence>
<dbReference type="InterPro" id="IPR023229">
    <property type="entry name" value="T2SS_M_periplasmic_sf"/>
</dbReference>
<evidence type="ECO:0000313" key="12">
    <source>
        <dbReference type="Proteomes" id="UP001595828"/>
    </source>
</evidence>
<keyword evidence="5" id="KW-0997">Cell inner membrane</keyword>
<organism evidence="11 12">
    <name type="scientific">Novosphingobium tardum</name>
    <dbReference type="NCBI Taxonomy" id="1538021"/>
    <lineage>
        <taxon>Bacteria</taxon>
        <taxon>Pseudomonadati</taxon>
        <taxon>Pseudomonadota</taxon>
        <taxon>Alphaproteobacteria</taxon>
        <taxon>Sphingomonadales</taxon>
        <taxon>Sphingomonadaceae</taxon>
        <taxon>Novosphingobium</taxon>
    </lineage>
</organism>
<gene>
    <name evidence="11" type="primary">gspM</name>
    <name evidence="11" type="ORF">ACFO0A_07650</name>
</gene>
<comment type="caution">
    <text evidence="11">The sequence shown here is derived from an EMBL/GenBank/DDBJ whole genome shotgun (WGS) entry which is preliminary data.</text>
</comment>
<reference evidence="12" key="1">
    <citation type="journal article" date="2019" name="Int. J. Syst. Evol. Microbiol.">
        <title>The Global Catalogue of Microorganisms (GCM) 10K type strain sequencing project: providing services to taxonomists for standard genome sequencing and annotation.</title>
        <authorList>
            <consortium name="The Broad Institute Genomics Platform"/>
            <consortium name="The Broad Institute Genome Sequencing Center for Infectious Disease"/>
            <person name="Wu L."/>
            <person name="Ma J."/>
        </authorList>
    </citation>
    <scope>NUCLEOTIDE SEQUENCE [LARGE SCALE GENOMIC DNA]</scope>
    <source>
        <strain evidence="12">CGMCC 1.12989</strain>
    </source>
</reference>
<dbReference type="Proteomes" id="UP001595828">
    <property type="component" value="Unassembled WGS sequence"/>
</dbReference>
<evidence type="ECO:0000256" key="3">
    <source>
        <dbReference type="ARBA" id="ARBA00022448"/>
    </source>
</evidence>
<keyword evidence="4" id="KW-1003">Cell membrane</keyword>
<accession>A0ABV8RPZ8</accession>
<proteinExistence type="inferred from homology"/>
<dbReference type="Gene3D" id="3.30.1360.100">
    <property type="entry name" value="General secretion pathway protein M, EpsM"/>
    <property type="match status" value="1"/>
</dbReference>
<comment type="subcellular location">
    <subcellularLocation>
        <location evidence="1">Cell inner membrane</location>
        <topology evidence="1">Single-pass membrane protein</topology>
    </subcellularLocation>
</comment>
<keyword evidence="9 10" id="KW-0472">Membrane</keyword>
<dbReference type="Pfam" id="PF04612">
    <property type="entry name" value="T2SSM"/>
    <property type="match status" value="1"/>
</dbReference>
<evidence type="ECO:0000256" key="7">
    <source>
        <dbReference type="ARBA" id="ARBA00022927"/>
    </source>
</evidence>
<evidence type="ECO:0000256" key="5">
    <source>
        <dbReference type="ARBA" id="ARBA00022519"/>
    </source>
</evidence>
<name>A0ABV8RPZ8_9SPHN</name>
<keyword evidence="8 10" id="KW-1133">Transmembrane helix</keyword>
<protein>
    <submittedName>
        <fullName evidence="11">Type II secretion system protein GspM</fullName>
    </submittedName>
</protein>
<evidence type="ECO:0000256" key="4">
    <source>
        <dbReference type="ARBA" id="ARBA00022475"/>
    </source>
</evidence>
<keyword evidence="3" id="KW-0813">Transport</keyword>
<evidence type="ECO:0000256" key="8">
    <source>
        <dbReference type="ARBA" id="ARBA00022989"/>
    </source>
</evidence>
<evidence type="ECO:0000256" key="9">
    <source>
        <dbReference type="ARBA" id="ARBA00023136"/>
    </source>
</evidence>
<comment type="similarity">
    <text evidence="2">Belongs to the GSP M family.</text>
</comment>
<evidence type="ECO:0000256" key="2">
    <source>
        <dbReference type="ARBA" id="ARBA00010637"/>
    </source>
</evidence>
<feature type="transmembrane region" description="Helical" evidence="10">
    <location>
        <begin position="14"/>
        <end position="36"/>
    </location>
</feature>
<keyword evidence="7" id="KW-0653">Protein transport</keyword>
<keyword evidence="6 10" id="KW-0812">Transmembrane</keyword>
<evidence type="ECO:0000256" key="1">
    <source>
        <dbReference type="ARBA" id="ARBA00004377"/>
    </source>
</evidence>